<dbReference type="InterPro" id="IPR039932">
    <property type="entry name" value="Spink4-like"/>
</dbReference>
<organism evidence="4 5">
    <name type="scientific">Spodoptera littoralis</name>
    <name type="common">Egyptian cotton leafworm</name>
    <dbReference type="NCBI Taxonomy" id="7109"/>
    <lineage>
        <taxon>Eukaryota</taxon>
        <taxon>Metazoa</taxon>
        <taxon>Ecdysozoa</taxon>
        <taxon>Arthropoda</taxon>
        <taxon>Hexapoda</taxon>
        <taxon>Insecta</taxon>
        <taxon>Pterygota</taxon>
        <taxon>Neoptera</taxon>
        <taxon>Endopterygota</taxon>
        <taxon>Lepidoptera</taxon>
        <taxon>Glossata</taxon>
        <taxon>Ditrysia</taxon>
        <taxon>Noctuoidea</taxon>
        <taxon>Noctuidae</taxon>
        <taxon>Amphipyrinae</taxon>
        <taxon>Spodoptera</taxon>
    </lineage>
</organism>
<feature type="domain" description="Kazal-like" evidence="3">
    <location>
        <begin position="437"/>
        <end position="490"/>
    </location>
</feature>
<dbReference type="EMBL" id="LR824544">
    <property type="protein sequence ID" value="CAH1636568.1"/>
    <property type="molecule type" value="Genomic_DNA"/>
</dbReference>
<feature type="domain" description="Kazal-like" evidence="3">
    <location>
        <begin position="518"/>
        <end position="571"/>
    </location>
</feature>
<evidence type="ECO:0000313" key="5">
    <source>
        <dbReference type="Proteomes" id="UP001153321"/>
    </source>
</evidence>
<feature type="chain" id="PRO_5040314384" description="Kazal-like domain-containing protein" evidence="2">
    <location>
        <begin position="20"/>
        <end position="711"/>
    </location>
</feature>
<feature type="compositionally biased region" description="Pro residues" evidence="1">
    <location>
        <begin position="158"/>
        <end position="168"/>
    </location>
</feature>
<dbReference type="GO" id="GO:0004867">
    <property type="term" value="F:serine-type endopeptidase inhibitor activity"/>
    <property type="evidence" value="ECO:0007669"/>
    <property type="project" value="InterPro"/>
</dbReference>
<name>A0A9P0HWB0_SPOLI</name>
<dbReference type="Proteomes" id="UP001153321">
    <property type="component" value="Chromosome 13"/>
</dbReference>
<feature type="compositionally biased region" description="Low complexity" evidence="1">
    <location>
        <begin position="120"/>
        <end position="134"/>
    </location>
</feature>
<keyword evidence="2" id="KW-0732">Signal</keyword>
<feature type="compositionally biased region" description="Polar residues" evidence="1">
    <location>
        <begin position="702"/>
        <end position="711"/>
    </location>
</feature>
<feature type="compositionally biased region" description="Polar residues" evidence="1">
    <location>
        <begin position="314"/>
        <end position="324"/>
    </location>
</feature>
<feature type="compositionally biased region" description="Basic and acidic residues" evidence="1">
    <location>
        <begin position="95"/>
        <end position="106"/>
    </location>
</feature>
<dbReference type="AlphaFoldDB" id="A0A9P0HWB0"/>
<feature type="region of interest" description="Disordered" evidence="1">
    <location>
        <begin position="592"/>
        <end position="711"/>
    </location>
</feature>
<feature type="compositionally biased region" description="Gly residues" evidence="1">
    <location>
        <begin position="27"/>
        <end position="72"/>
    </location>
</feature>
<feature type="compositionally biased region" description="Low complexity" evidence="1">
    <location>
        <begin position="141"/>
        <end position="153"/>
    </location>
</feature>
<dbReference type="SMART" id="SM00280">
    <property type="entry name" value="KAZAL"/>
    <property type="match status" value="4"/>
</dbReference>
<feature type="domain" description="Kazal-like" evidence="3">
    <location>
        <begin position="336"/>
        <end position="389"/>
    </location>
</feature>
<dbReference type="PRINTS" id="PR01217">
    <property type="entry name" value="PRICHEXTENSN"/>
</dbReference>
<evidence type="ECO:0000256" key="2">
    <source>
        <dbReference type="SAM" id="SignalP"/>
    </source>
</evidence>
<dbReference type="SUPFAM" id="SSF100895">
    <property type="entry name" value="Kazal-type serine protease inhibitors"/>
    <property type="match status" value="4"/>
</dbReference>
<reference evidence="4" key="1">
    <citation type="submission" date="2022-02" db="EMBL/GenBank/DDBJ databases">
        <authorList>
            <person name="King R."/>
        </authorList>
    </citation>
    <scope>NUCLEOTIDE SEQUENCE</scope>
</reference>
<feature type="region of interest" description="Disordered" evidence="1">
    <location>
        <begin position="492"/>
        <end position="515"/>
    </location>
</feature>
<feature type="compositionally biased region" description="Acidic residues" evidence="1">
    <location>
        <begin position="80"/>
        <end position="94"/>
    </location>
</feature>
<gene>
    <name evidence="4" type="ORF">SPLIT_LOCUS1930</name>
</gene>
<feature type="compositionally biased region" description="Pro residues" evidence="1">
    <location>
        <begin position="406"/>
        <end position="423"/>
    </location>
</feature>
<accession>A0A9P0HWB0</accession>
<dbReference type="Pfam" id="PF07648">
    <property type="entry name" value="Kazal_2"/>
    <property type="match status" value="4"/>
</dbReference>
<feature type="region of interest" description="Disordered" evidence="1">
    <location>
        <begin position="27"/>
        <end position="212"/>
    </location>
</feature>
<feature type="domain" description="Kazal-like" evidence="3">
    <location>
        <begin position="255"/>
        <end position="308"/>
    </location>
</feature>
<dbReference type="CDD" id="cd00104">
    <property type="entry name" value="KAZAL_FS"/>
    <property type="match status" value="3"/>
</dbReference>
<evidence type="ECO:0000259" key="3">
    <source>
        <dbReference type="PROSITE" id="PS51465"/>
    </source>
</evidence>
<keyword evidence="5" id="KW-1185">Reference proteome</keyword>
<evidence type="ECO:0000256" key="1">
    <source>
        <dbReference type="SAM" id="MobiDB-lite"/>
    </source>
</evidence>
<feature type="signal peptide" evidence="2">
    <location>
        <begin position="1"/>
        <end position="19"/>
    </location>
</feature>
<feature type="compositionally biased region" description="Pro residues" evidence="1">
    <location>
        <begin position="493"/>
        <end position="515"/>
    </location>
</feature>
<proteinExistence type="predicted"/>
<protein>
    <recommendedName>
        <fullName evidence="3">Kazal-like domain-containing protein</fullName>
    </recommendedName>
</protein>
<dbReference type="InterPro" id="IPR036058">
    <property type="entry name" value="Kazal_dom_sf"/>
</dbReference>
<evidence type="ECO:0000313" key="4">
    <source>
        <dbReference type="EMBL" id="CAH1636568.1"/>
    </source>
</evidence>
<dbReference type="InterPro" id="IPR002350">
    <property type="entry name" value="Kazal_dom"/>
</dbReference>
<feature type="compositionally biased region" description="Basic and acidic residues" evidence="1">
    <location>
        <begin position="654"/>
        <end position="701"/>
    </location>
</feature>
<dbReference type="PANTHER" id="PTHR21179:SF1">
    <property type="entry name" value="KAZ1-TYPE SERINE PROTEASE INHIBITOR-LIKE PROTEIN TYPE EPSILON-RELATED"/>
    <property type="match status" value="1"/>
</dbReference>
<feature type="region of interest" description="Disordered" evidence="1">
    <location>
        <begin position="305"/>
        <end position="333"/>
    </location>
</feature>
<dbReference type="PROSITE" id="PS51465">
    <property type="entry name" value="KAZAL_2"/>
    <property type="match status" value="4"/>
</dbReference>
<sequence length="711" mass="76757">MKTFLYIAFAVLGLVVVESYGPGGGGGGPGRGWGHGGPGGPGGPWGPGGHRGPWGHGGPHGHPWGHGPGGPHGHGHMWGDSDENDSGPDDSGEDSFEKYDPDDNWHKPCKGSSCGRPDKTTQSTTAPTKPTTAPTKPPTEPTKSPTKEPPITTYHPPFTSPTEPPTIPPVTSEKPRPTRTVPSEPTWPTMHPDPHPDPHTHPSPTNKAPPLWPTTGTWPTGPTWPTRPTRPTWEPTTEVIPETTTDAEEEFTTLSPEIESCIESCPSTPEFNPVCGTNGETYPNEGKLFCAKSCGVNVEIRRRSACPPPIDNGSPPTQGSTVRPSPTPPVGRTTPFSEFQHCMKSCRITSTFQPVCGSDLITYMNIDRLRCAQNCGQDVQVLCDKACIACGFVPKTTTTTTAKPTTYPPPTIPPSTNPPPTVQPPVTKNPCGRVIPDPDVHRCIKNCPLTQESNPVCGTNGVTFKNPGYLLCAQMCGIDVWAAKFAPCTLEPTPQPPTPQPPTPKPPTTIEPPPVTLPPNVVTCIRNCPVTSEYDPVCGTDGLTYTNMGNLECSKYCGVDVRFKYKSRCSDEFDLRPTTPEVDGNKEVTQTWKTEPTTNTPPVTPKWSTTLGFTIPPDVLDDIFGTKKPHTTKNPDDEDEDLDLDSRFGPGHEVMSDKSESDKSGKVESNKDETDKNKLDKDKSETDKPDQDKSDKEKEQGRSSSNITFPE</sequence>
<feature type="region of interest" description="Disordered" evidence="1">
    <location>
        <begin position="400"/>
        <end position="423"/>
    </location>
</feature>
<dbReference type="PANTHER" id="PTHR21179">
    <property type="entry name" value="SERINE-TYPE ENDOPEPTIDASE INHIBITOR"/>
    <property type="match status" value="1"/>
</dbReference>
<dbReference type="Gene3D" id="3.30.60.30">
    <property type="match status" value="4"/>
</dbReference>